<keyword evidence="5" id="KW-1185">Reference proteome</keyword>
<keyword evidence="1" id="KW-0694">RNA-binding</keyword>
<feature type="region of interest" description="Disordered" evidence="2">
    <location>
        <begin position="1"/>
        <end position="20"/>
    </location>
</feature>
<dbReference type="InterPro" id="IPR014720">
    <property type="entry name" value="dsRBD_dom"/>
</dbReference>
<dbReference type="PANTHER" id="PTHR13482">
    <property type="entry name" value="MICRORNA PROCESSOR COMPLEX SUBUNIT DGCR8"/>
    <property type="match status" value="1"/>
</dbReference>
<dbReference type="EMBL" id="JTDY01002839">
    <property type="protein sequence ID" value="KOB70619.1"/>
    <property type="molecule type" value="Genomic_DNA"/>
</dbReference>
<evidence type="ECO:0000313" key="5">
    <source>
        <dbReference type="Proteomes" id="UP000037510"/>
    </source>
</evidence>
<evidence type="ECO:0000259" key="3">
    <source>
        <dbReference type="PROSITE" id="PS50137"/>
    </source>
</evidence>
<dbReference type="STRING" id="104452.A0A0L7L5Q6"/>
<gene>
    <name evidence="4" type="ORF">OBRU01_14890</name>
</gene>
<dbReference type="GO" id="GO:0031053">
    <property type="term" value="P:primary miRNA processing"/>
    <property type="evidence" value="ECO:0007669"/>
    <property type="project" value="InterPro"/>
</dbReference>
<dbReference type="AlphaFoldDB" id="A0A0L7L5Q6"/>
<evidence type="ECO:0000256" key="2">
    <source>
        <dbReference type="SAM" id="MobiDB-lite"/>
    </source>
</evidence>
<dbReference type="GO" id="GO:0020037">
    <property type="term" value="F:heme binding"/>
    <property type="evidence" value="ECO:0007669"/>
    <property type="project" value="InterPro"/>
</dbReference>
<comment type="caution">
    <text evidence="4">The sequence shown here is derived from an EMBL/GenBank/DDBJ whole genome shotgun (WGS) entry which is preliminary data.</text>
</comment>
<dbReference type="Proteomes" id="UP000037510">
    <property type="component" value="Unassembled WGS sequence"/>
</dbReference>
<reference evidence="4 5" key="1">
    <citation type="journal article" date="2015" name="Genome Biol. Evol.">
        <title>The genome of winter moth (Operophtera brumata) provides a genomic perspective on sexual dimorphism and phenology.</title>
        <authorList>
            <person name="Derks M.F."/>
            <person name="Smit S."/>
            <person name="Salis L."/>
            <person name="Schijlen E."/>
            <person name="Bossers A."/>
            <person name="Mateman C."/>
            <person name="Pijl A.S."/>
            <person name="de Ridder D."/>
            <person name="Groenen M.A."/>
            <person name="Visser M.E."/>
            <person name="Megens H.J."/>
        </authorList>
    </citation>
    <scope>NUCLEOTIDE SEQUENCE [LARGE SCALE GENOMIC DNA]</scope>
    <source>
        <strain evidence="4">WM2013NL</strain>
        <tissue evidence="4">Head and thorax</tissue>
    </source>
</reference>
<evidence type="ECO:0000256" key="1">
    <source>
        <dbReference type="PROSITE-ProRule" id="PRU00266"/>
    </source>
</evidence>
<name>A0A0L7L5Q6_OPEBR</name>
<accession>A0A0L7L5Q6</accession>
<evidence type="ECO:0000313" key="4">
    <source>
        <dbReference type="EMBL" id="KOB70619.1"/>
    </source>
</evidence>
<dbReference type="InterPro" id="IPR040375">
    <property type="entry name" value="DGCR8"/>
</dbReference>
<dbReference type="GO" id="GO:0070877">
    <property type="term" value="C:microprocessor complex"/>
    <property type="evidence" value="ECO:0007669"/>
    <property type="project" value="InterPro"/>
</dbReference>
<dbReference type="GO" id="GO:0003725">
    <property type="term" value="F:double-stranded RNA binding"/>
    <property type="evidence" value="ECO:0007669"/>
    <property type="project" value="TreeGrafter"/>
</dbReference>
<dbReference type="PROSITE" id="PS50137">
    <property type="entry name" value="DS_RBD"/>
    <property type="match status" value="1"/>
</dbReference>
<dbReference type="PANTHER" id="PTHR13482:SF3">
    <property type="entry name" value="MICROPROCESSOR COMPLEX SUBUNIT DGCR8"/>
    <property type="match status" value="1"/>
</dbReference>
<dbReference type="GO" id="GO:0042802">
    <property type="term" value="F:identical protein binding"/>
    <property type="evidence" value="ECO:0007669"/>
    <property type="project" value="InterPro"/>
</dbReference>
<protein>
    <submittedName>
        <fullName evidence="4">Putative double-stranded binding protein</fullName>
    </submittedName>
</protein>
<dbReference type="GO" id="GO:0070878">
    <property type="term" value="F:primary miRNA binding"/>
    <property type="evidence" value="ECO:0007669"/>
    <property type="project" value="TreeGrafter"/>
</dbReference>
<feature type="domain" description="DRBM" evidence="3">
    <location>
        <begin position="1"/>
        <end position="28"/>
    </location>
</feature>
<sequence>MQYGVGRGSSKRQAKSQAARASIHILIPEMRDELPTGPADLKLCKDDPDFTVSTHGPGARASIHILIPEMRDELPTGPADLKLCKDDPDFTVSTHARLHTHPHPGDEGRAAHRPGRLETLQGRPRLEYTRNCAFFDYVTIEDPRIQEFCGAAAEPSPHAILRTCLLRNFGAGDRHIHTEEFCGAAAEPSPHAILRTCLLRNFGAGDRHIHTEEFCGAAAEPSPHAILRTCLLRNFGAGDRHIHTEQLHPHITSWGSLLRLYGSRSMKSCKEKKLEEQQITLLQDKARHNEPNHAVLEKLRDEMRRLKERDEAVVPIGTLLVSEGLPSHSGSNLNNVDL</sequence>
<dbReference type="Gene3D" id="3.30.160.20">
    <property type="match status" value="2"/>
</dbReference>
<organism evidence="4 5">
    <name type="scientific">Operophtera brumata</name>
    <name type="common">Winter moth</name>
    <name type="synonym">Phalaena brumata</name>
    <dbReference type="NCBI Taxonomy" id="104452"/>
    <lineage>
        <taxon>Eukaryota</taxon>
        <taxon>Metazoa</taxon>
        <taxon>Ecdysozoa</taxon>
        <taxon>Arthropoda</taxon>
        <taxon>Hexapoda</taxon>
        <taxon>Insecta</taxon>
        <taxon>Pterygota</taxon>
        <taxon>Neoptera</taxon>
        <taxon>Endopterygota</taxon>
        <taxon>Lepidoptera</taxon>
        <taxon>Glossata</taxon>
        <taxon>Ditrysia</taxon>
        <taxon>Geometroidea</taxon>
        <taxon>Geometridae</taxon>
        <taxon>Larentiinae</taxon>
        <taxon>Operophtera</taxon>
    </lineage>
</organism>
<proteinExistence type="predicted"/>